<dbReference type="Proteomes" id="UP001596957">
    <property type="component" value="Unassembled WGS sequence"/>
</dbReference>
<sequence>MGELGGGIVEYGVGLFHCLAWVVDEGVQGLLEAQGELVPFALREQFRDRPAIRAVGAGAGITRGVGGFGAGCLRGAPNRGIRTCGLGLPCVFGVVGHQVLLPFA</sequence>
<organism evidence="1 2">
    <name type="scientific">Streptomyces lutosisoli</name>
    <dbReference type="NCBI Taxonomy" id="2665721"/>
    <lineage>
        <taxon>Bacteria</taxon>
        <taxon>Bacillati</taxon>
        <taxon>Actinomycetota</taxon>
        <taxon>Actinomycetes</taxon>
        <taxon>Kitasatosporales</taxon>
        <taxon>Streptomycetaceae</taxon>
        <taxon>Streptomyces</taxon>
    </lineage>
</organism>
<evidence type="ECO:0000313" key="2">
    <source>
        <dbReference type="Proteomes" id="UP001596957"/>
    </source>
</evidence>
<comment type="caution">
    <text evidence="1">The sequence shown here is derived from an EMBL/GenBank/DDBJ whole genome shotgun (WGS) entry which is preliminary data.</text>
</comment>
<name>A0ABW2VR29_9ACTN</name>
<dbReference type="EMBL" id="JBHTEC010000001">
    <property type="protein sequence ID" value="MFD0286474.1"/>
    <property type="molecule type" value="Genomic_DNA"/>
</dbReference>
<reference evidence="2" key="1">
    <citation type="journal article" date="2019" name="Int. J. Syst. Evol. Microbiol.">
        <title>The Global Catalogue of Microorganisms (GCM) 10K type strain sequencing project: providing services to taxonomists for standard genome sequencing and annotation.</title>
        <authorList>
            <consortium name="The Broad Institute Genomics Platform"/>
            <consortium name="The Broad Institute Genome Sequencing Center for Infectious Disease"/>
            <person name="Wu L."/>
            <person name="Ma J."/>
        </authorList>
    </citation>
    <scope>NUCLEOTIDE SEQUENCE [LARGE SCALE GENOMIC DNA]</scope>
    <source>
        <strain evidence="2">CGMCC 4.7198</strain>
    </source>
</reference>
<accession>A0ABW2VR29</accession>
<dbReference type="RefSeq" id="WP_381264497.1">
    <property type="nucleotide sequence ID" value="NZ_JBHTBI010000105.1"/>
</dbReference>
<evidence type="ECO:0000313" key="1">
    <source>
        <dbReference type="EMBL" id="MFD0286474.1"/>
    </source>
</evidence>
<keyword evidence="2" id="KW-1185">Reference proteome</keyword>
<proteinExistence type="predicted"/>
<gene>
    <name evidence="1" type="ORF">ACFQZP_33280</name>
</gene>
<protein>
    <submittedName>
        <fullName evidence="1">Uncharacterized protein</fullName>
    </submittedName>
</protein>